<dbReference type="GO" id="GO:0000146">
    <property type="term" value="F:microfilament motor activity"/>
    <property type="evidence" value="ECO:0007669"/>
    <property type="project" value="TreeGrafter"/>
</dbReference>
<keyword evidence="5" id="KW-1185">Reference proteome</keyword>
<evidence type="ECO:0000256" key="1">
    <source>
        <dbReference type="SAM" id="Coils"/>
    </source>
</evidence>
<dbReference type="GO" id="GO:0051015">
    <property type="term" value="F:actin filament binding"/>
    <property type="evidence" value="ECO:0007669"/>
    <property type="project" value="TreeGrafter"/>
</dbReference>
<accession>A0A7J7JYE5</accession>
<protein>
    <recommendedName>
        <fullName evidence="3">CAP-Gly domain-containing protein</fullName>
    </recommendedName>
</protein>
<dbReference type="InterPro" id="IPR036859">
    <property type="entry name" value="CAP-Gly_dom_sf"/>
</dbReference>
<feature type="compositionally biased region" description="Polar residues" evidence="2">
    <location>
        <begin position="345"/>
        <end position="355"/>
    </location>
</feature>
<dbReference type="PROSITE" id="PS50245">
    <property type="entry name" value="CAP_GLY_2"/>
    <property type="match status" value="1"/>
</dbReference>
<feature type="region of interest" description="Disordered" evidence="2">
    <location>
        <begin position="528"/>
        <end position="605"/>
    </location>
</feature>
<evidence type="ECO:0000256" key="2">
    <source>
        <dbReference type="SAM" id="MobiDB-lite"/>
    </source>
</evidence>
<dbReference type="GO" id="GO:0032982">
    <property type="term" value="C:myosin filament"/>
    <property type="evidence" value="ECO:0007669"/>
    <property type="project" value="TreeGrafter"/>
</dbReference>
<feature type="compositionally biased region" description="Basic and acidic residues" evidence="2">
    <location>
        <begin position="87"/>
        <end position="98"/>
    </location>
</feature>
<sequence>MDHYRASRVIQTEQWVLETVNPNSVNALSNVDTLLNDLSVSMMSASKSGLQSSLTQYEELVKKQLSFNGEDEEEKDTTPNGNDEEGVFDKPLSEERQHGMRAVQSTLEKLDSKHGVLQRHASAECVRDAVDETDYLKRTMSDSIRRSSTDGSKSGSVEGAEDTPPTVVNAAPEPTRSRQSSVRSDSDVRNGPPSRIPQPESPTKPQVKTPLTTNRTVPMTSSATKSQTHEPSRPLKVQAGTNLKDSDQDSPDKAVTMRQLLVESKAENSALKRQVEALKVENQRLKAGSDGQQSSADSTSHAERRCDTLLREKENMATELWKLRQQVEELMNSKSEFGSEVGDNPANQKPGSGSQPDGALESKISDLESQVQDLQVANDTSSAEVLRLDQENQMLTAHIKELTSQLHHDADAERKVLEQQISELKMHQEGDDEVRHLKSELAQLRVDLKAMQEKTNILQEENVTLRQNIRDIKASSRWKGSGSSVNNTPIEGDSRGVKEAAWEEINTLKQKIKEFSARAPLLSVSSKSSVDKKGYMLNNTTSRTTLPYDRSPLKSTYSPREFSSLTTPYHSSPNLKKESLRPSYQLSNHSSDDRPPSPSGKSDVSESTTVLMAGFDAYKPLSRSTIAPLPRYSPPKRADDDAVSECTMDILNEATFNTQAFGSYDVNDDEGLEKALTRRERGYSNSSHQRRRSSIGSSSVQSESTQERLAPPASYGLRSVLVPVLPTQHNNTGVAPRITFNTTGRRPFAPRSPADLAVSDIAKFTKPDGRICRGLVKFVGHLHDRNDTYIGLELEYQDGKHDGMYDGVRYFDCKPNRGAFITFNKVIMVWGS</sequence>
<dbReference type="OrthoDB" id="2130750at2759"/>
<dbReference type="Pfam" id="PF01302">
    <property type="entry name" value="CAP_GLY"/>
    <property type="match status" value="1"/>
</dbReference>
<dbReference type="PANTHER" id="PTHR45615:SF40">
    <property type="entry name" value="MYOSIN HEAVY CHAIN, NON-MUSCLE"/>
    <property type="match status" value="1"/>
</dbReference>
<dbReference type="InterPro" id="IPR000938">
    <property type="entry name" value="CAP-Gly_domain"/>
</dbReference>
<reference evidence="4" key="1">
    <citation type="submission" date="2020-06" db="EMBL/GenBank/DDBJ databases">
        <title>Draft genome of Bugula neritina, a colonial animal packing powerful symbionts and potential medicines.</title>
        <authorList>
            <person name="Rayko M."/>
        </authorList>
    </citation>
    <scope>NUCLEOTIDE SEQUENCE [LARGE SCALE GENOMIC DNA]</scope>
    <source>
        <strain evidence="4">Kwan_BN1</strain>
    </source>
</reference>
<evidence type="ECO:0000259" key="3">
    <source>
        <dbReference type="PROSITE" id="PS50245"/>
    </source>
</evidence>
<dbReference type="SUPFAM" id="SSF74924">
    <property type="entry name" value="Cap-Gly domain"/>
    <property type="match status" value="1"/>
</dbReference>
<feature type="region of interest" description="Disordered" evidence="2">
    <location>
        <begin position="678"/>
        <end position="712"/>
    </location>
</feature>
<dbReference type="GO" id="GO:0005737">
    <property type="term" value="C:cytoplasm"/>
    <property type="evidence" value="ECO:0007669"/>
    <property type="project" value="TreeGrafter"/>
</dbReference>
<feature type="compositionally biased region" description="Polar residues" evidence="2">
    <location>
        <begin position="553"/>
        <end position="574"/>
    </location>
</feature>
<feature type="domain" description="CAP-Gly" evidence="3">
    <location>
        <begin position="780"/>
        <end position="822"/>
    </location>
</feature>
<gene>
    <name evidence="4" type="ORF">EB796_010705</name>
</gene>
<proteinExistence type="predicted"/>
<feature type="compositionally biased region" description="Polar residues" evidence="2">
    <location>
        <begin position="203"/>
        <end position="226"/>
    </location>
</feature>
<dbReference type="Gene3D" id="2.30.30.190">
    <property type="entry name" value="CAP Gly-rich-like domain"/>
    <property type="match status" value="1"/>
</dbReference>
<evidence type="ECO:0000313" key="5">
    <source>
        <dbReference type="Proteomes" id="UP000593567"/>
    </source>
</evidence>
<feature type="region of interest" description="Disordered" evidence="2">
    <location>
        <begin position="65"/>
        <end position="101"/>
    </location>
</feature>
<name>A0A7J7JYE5_BUGNE</name>
<feature type="compositionally biased region" description="Polar residues" evidence="2">
    <location>
        <begin position="290"/>
        <end position="299"/>
    </location>
</feature>
<comment type="caution">
    <text evidence="4">The sequence shown here is derived from an EMBL/GenBank/DDBJ whole genome shotgun (WGS) entry which is preliminary data.</text>
</comment>
<dbReference type="SMART" id="SM01052">
    <property type="entry name" value="CAP_GLY"/>
    <property type="match status" value="1"/>
</dbReference>
<dbReference type="PANTHER" id="PTHR45615">
    <property type="entry name" value="MYOSIN HEAVY CHAIN, NON-MUSCLE"/>
    <property type="match status" value="1"/>
</dbReference>
<feature type="region of interest" description="Disordered" evidence="2">
    <location>
        <begin position="283"/>
        <end position="304"/>
    </location>
</feature>
<dbReference type="EMBL" id="VXIV02001646">
    <property type="protein sequence ID" value="KAF6030987.1"/>
    <property type="molecule type" value="Genomic_DNA"/>
</dbReference>
<feature type="region of interest" description="Disordered" evidence="2">
    <location>
        <begin position="141"/>
        <end position="255"/>
    </location>
</feature>
<feature type="region of interest" description="Disordered" evidence="2">
    <location>
        <begin position="335"/>
        <end position="360"/>
    </location>
</feature>
<dbReference type="Proteomes" id="UP000593567">
    <property type="component" value="Unassembled WGS sequence"/>
</dbReference>
<keyword evidence="1" id="KW-0175">Coiled coil</keyword>
<evidence type="ECO:0000313" key="4">
    <source>
        <dbReference type="EMBL" id="KAF6030987.1"/>
    </source>
</evidence>
<organism evidence="4 5">
    <name type="scientific">Bugula neritina</name>
    <name type="common">Brown bryozoan</name>
    <name type="synonym">Sertularia neritina</name>
    <dbReference type="NCBI Taxonomy" id="10212"/>
    <lineage>
        <taxon>Eukaryota</taxon>
        <taxon>Metazoa</taxon>
        <taxon>Spiralia</taxon>
        <taxon>Lophotrochozoa</taxon>
        <taxon>Bryozoa</taxon>
        <taxon>Gymnolaemata</taxon>
        <taxon>Cheilostomatida</taxon>
        <taxon>Flustrina</taxon>
        <taxon>Buguloidea</taxon>
        <taxon>Bugulidae</taxon>
        <taxon>Bugula</taxon>
    </lineage>
</organism>
<feature type="compositionally biased region" description="Low complexity" evidence="2">
    <location>
        <begin position="694"/>
        <end position="704"/>
    </location>
</feature>
<dbReference type="GO" id="GO:0016460">
    <property type="term" value="C:myosin II complex"/>
    <property type="evidence" value="ECO:0007669"/>
    <property type="project" value="TreeGrafter"/>
</dbReference>
<dbReference type="AlphaFoldDB" id="A0A7J7JYE5"/>
<feature type="coiled-coil region" evidence="1">
    <location>
        <begin position="364"/>
        <end position="468"/>
    </location>
</feature>